<keyword evidence="2" id="KW-0812">Transmembrane</keyword>
<sequence length="415" mass="47798">MKIQSFDKKISTFQVTFYDVSRGKGFLSVVLRCTVHFVDPTSPKDVYHSILKIPGLESMKEVHKRNNAKNLEDENENENSEEAAAKLEAAEKNAYATLEERHKSETDFFTIFAPILDIPCPKIYKIVDLKYGEKEGVIHMEDLTLRGKTITHFENINLTQVKCVIRHLAHMHYKTLIADPKIWRGKFLKNQGTLAKVTGHMDAMIKKMIENSKREKDFAPYVEKLSKFYTNKEYAMYSSQQSYIDLGMAPVLVHGDMHSGNIMWNIDEDGNIQNEVAAFVDWQIMHEVMFFSSPMSDLARFLTHCCDGVVRRQAEIFAIDYYHECLTKEFGTIEKVPYTLEQLQKAYNYCFLFQAFFSIGVIPMLFGALTAEINVNDGIKNAYYAFAVQKSLNLFEDADKLLKGEMEDIFEKYGT</sequence>
<dbReference type="SMART" id="SM00587">
    <property type="entry name" value="CHK"/>
    <property type="match status" value="1"/>
</dbReference>
<organism evidence="4 5">
    <name type="scientific">Panagrolaimus davidi</name>
    <dbReference type="NCBI Taxonomy" id="227884"/>
    <lineage>
        <taxon>Eukaryota</taxon>
        <taxon>Metazoa</taxon>
        <taxon>Ecdysozoa</taxon>
        <taxon>Nematoda</taxon>
        <taxon>Chromadorea</taxon>
        <taxon>Rhabditida</taxon>
        <taxon>Tylenchina</taxon>
        <taxon>Panagrolaimomorpha</taxon>
        <taxon>Panagrolaimoidea</taxon>
        <taxon>Panagrolaimidae</taxon>
        <taxon>Panagrolaimus</taxon>
    </lineage>
</organism>
<reference evidence="5" key="1">
    <citation type="submission" date="2022-11" db="UniProtKB">
        <authorList>
            <consortium name="WormBaseParasite"/>
        </authorList>
    </citation>
    <scope>IDENTIFICATION</scope>
</reference>
<keyword evidence="1" id="KW-0175">Coiled coil</keyword>
<dbReference type="PANTHER" id="PTHR23020">
    <property type="entry name" value="UNCHARACTERIZED NUCLEAR HORMONE RECEPTOR-RELATED"/>
    <property type="match status" value="1"/>
</dbReference>
<feature type="coiled-coil region" evidence="1">
    <location>
        <begin position="61"/>
        <end position="93"/>
    </location>
</feature>
<dbReference type="WBParaSite" id="PDA_v2.g15706.t1">
    <property type="protein sequence ID" value="PDA_v2.g15706.t1"/>
    <property type="gene ID" value="PDA_v2.g15706"/>
</dbReference>
<proteinExistence type="predicted"/>
<evidence type="ECO:0000313" key="5">
    <source>
        <dbReference type="WBParaSite" id="PDA_v2.g15706.t1"/>
    </source>
</evidence>
<keyword evidence="2" id="KW-0472">Membrane</keyword>
<feature type="domain" description="CHK kinase-like" evidence="3">
    <location>
        <begin position="138"/>
        <end position="332"/>
    </location>
</feature>
<dbReference type="InterPro" id="IPR015897">
    <property type="entry name" value="CHK_kinase-like"/>
</dbReference>
<dbReference type="InterPro" id="IPR011009">
    <property type="entry name" value="Kinase-like_dom_sf"/>
</dbReference>
<evidence type="ECO:0000256" key="2">
    <source>
        <dbReference type="SAM" id="Phobius"/>
    </source>
</evidence>
<evidence type="ECO:0000313" key="4">
    <source>
        <dbReference type="Proteomes" id="UP000887578"/>
    </source>
</evidence>
<dbReference type="Proteomes" id="UP000887578">
    <property type="component" value="Unplaced"/>
</dbReference>
<dbReference type="Pfam" id="PF07914">
    <property type="entry name" value="DUF1679"/>
    <property type="match status" value="1"/>
</dbReference>
<keyword evidence="4" id="KW-1185">Reference proteome</keyword>
<keyword evidence="2" id="KW-1133">Transmembrane helix</keyword>
<dbReference type="PANTHER" id="PTHR23020:SF41">
    <property type="entry name" value="AMINOGLYCOSIDE PHOSPHOTRANSFERASE DOMAIN-CONTAINING PROTEIN"/>
    <property type="match status" value="1"/>
</dbReference>
<name>A0A914PDI2_9BILA</name>
<feature type="transmembrane region" description="Helical" evidence="2">
    <location>
        <begin position="351"/>
        <end position="371"/>
    </location>
</feature>
<evidence type="ECO:0000256" key="1">
    <source>
        <dbReference type="SAM" id="Coils"/>
    </source>
</evidence>
<accession>A0A914PDI2</accession>
<dbReference type="InterPro" id="IPR012877">
    <property type="entry name" value="Dhs-27"/>
</dbReference>
<dbReference type="SUPFAM" id="SSF56112">
    <property type="entry name" value="Protein kinase-like (PK-like)"/>
    <property type="match status" value="1"/>
</dbReference>
<dbReference type="InterPro" id="IPR052961">
    <property type="entry name" value="Oxido-Kinase-like_Enzymes"/>
</dbReference>
<evidence type="ECO:0000259" key="3">
    <source>
        <dbReference type="SMART" id="SM00587"/>
    </source>
</evidence>
<protein>
    <submittedName>
        <fullName evidence="5">CHK kinase-like domain-containing protein</fullName>
    </submittedName>
</protein>
<dbReference type="Gene3D" id="3.90.1200.10">
    <property type="match status" value="1"/>
</dbReference>
<dbReference type="AlphaFoldDB" id="A0A914PDI2"/>